<evidence type="ECO:0000256" key="1">
    <source>
        <dbReference type="SAM" id="SignalP"/>
    </source>
</evidence>
<keyword evidence="3" id="KW-1185">Reference proteome</keyword>
<proteinExistence type="predicted"/>
<evidence type="ECO:0000313" key="2">
    <source>
        <dbReference type="EMBL" id="NIJ06738.1"/>
    </source>
</evidence>
<reference evidence="2 3" key="1">
    <citation type="submission" date="2020-03" db="EMBL/GenBank/DDBJ databases">
        <title>Genomic Encyclopedia of Type Strains, Phase III (KMG-III): the genomes of soil and plant-associated and newly described type strains.</title>
        <authorList>
            <person name="Whitman W."/>
        </authorList>
    </citation>
    <scope>NUCLEOTIDE SEQUENCE [LARGE SCALE GENOMIC DNA]</scope>
    <source>
        <strain evidence="2 3">CECT 8804</strain>
    </source>
</reference>
<dbReference type="EMBL" id="JAAOZC010000001">
    <property type="protein sequence ID" value="NIJ06738.1"/>
    <property type="molecule type" value="Genomic_DNA"/>
</dbReference>
<accession>A0ABX0TNQ3</accession>
<dbReference type="Proteomes" id="UP000727456">
    <property type="component" value="Unassembled WGS sequence"/>
</dbReference>
<name>A0ABX0TNQ3_9SPHN</name>
<organism evidence="2 3">
    <name type="scientific">Sphingomonas vulcanisoli</name>
    <dbReference type="NCBI Taxonomy" id="1658060"/>
    <lineage>
        <taxon>Bacteria</taxon>
        <taxon>Pseudomonadati</taxon>
        <taxon>Pseudomonadota</taxon>
        <taxon>Alphaproteobacteria</taxon>
        <taxon>Sphingomonadales</taxon>
        <taxon>Sphingomonadaceae</taxon>
        <taxon>Sphingomonas</taxon>
    </lineage>
</organism>
<keyword evidence="1" id="KW-0732">Signal</keyword>
<sequence>MIRSLLFAGLLAASGAAQAQSPAALGASPTGQPTAFQVTGLAYAVDGYGKAKWGMTTVQASAQIAADFPGAKIDPPVEDPVLRTTLIVAHLPKLAPGPGPAAVSYIFGWRSKGLMHVNVDWSFDHAVAADRATLTEAAKAVVADFISYYWKFLSVERGIAVGPNALSLFGAAGVKGGLVEVRLQGVGYQLIRPDGSRADLPPPSDGVPAILHIGFAQSATPDIYRIQPGDF</sequence>
<comment type="caution">
    <text evidence="2">The sequence shown here is derived from an EMBL/GenBank/DDBJ whole genome shotgun (WGS) entry which is preliminary data.</text>
</comment>
<gene>
    <name evidence="2" type="ORF">FHS31_000320</name>
</gene>
<feature type="chain" id="PRO_5045853769" evidence="1">
    <location>
        <begin position="20"/>
        <end position="231"/>
    </location>
</feature>
<protein>
    <submittedName>
        <fullName evidence="2">Uncharacterized protein</fullName>
    </submittedName>
</protein>
<evidence type="ECO:0000313" key="3">
    <source>
        <dbReference type="Proteomes" id="UP000727456"/>
    </source>
</evidence>
<dbReference type="RefSeq" id="WP_167071363.1">
    <property type="nucleotide sequence ID" value="NZ_JAAOZC010000001.1"/>
</dbReference>
<feature type="signal peptide" evidence="1">
    <location>
        <begin position="1"/>
        <end position="19"/>
    </location>
</feature>